<evidence type="ECO:0000313" key="10">
    <source>
        <dbReference type="EMBL" id="KGM18506.1"/>
    </source>
</evidence>
<keyword evidence="5 8" id="KW-0808">Transferase</keyword>
<protein>
    <recommendedName>
        <fullName evidence="8">3-phosphoshikimate 1-carboxyvinyltransferase</fullName>
        <ecNumber evidence="8">2.5.1.19</ecNumber>
    </recommendedName>
    <alternativeName>
        <fullName evidence="8">5-enolpyruvylshikimate-3-phosphate synthase</fullName>
        <shortName evidence="8">EPSP synthase</shortName>
        <shortName evidence="8">EPSPS</shortName>
    </alternativeName>
</protein>
<dbReference type="EMBL" id="JRVJ01000011">
    <property type="protein sequence ID" value="KGM18506.1"/>
    <property type="molecule type" value="Genomic_DNA"/>
</dbReference>
<organism evidence="10 11">
    <name type="scientific">Corynebacterium auriscanis</name>
    <dbReference type="NCBI Taxonomy" id="99807"/>
    <lineage>
        <taxon>Bacteria</taxon>
        <taxon>Bacillati</taxon>
        <taxon>Actinomycetota</taxon>
        <taxon>Actinomycetes</taxon>
        <taxon>Mycobacteriales</taxon>
        <taxon>Corynebacteriaceae</taxon>
        <taxon>Corynebacterium</taxon>
    </lineage>
</organism>
<evidence type="ECO:0000256" key="8">
    <source>
        <dbReference type="HAMAP-Rule" id="MF_00210"/>
    </source>
</evidence>
<dbReference type="RefSeq" id="WP_035114822.1">
    <property type="nucleotide sequence ID" value="NZ_CP047046.1"/>
</dbReference>
<keyword evidence="4 8" id="KW-0028">Amino-acid biosynthesis</keyword>
<dbReference type="PANTHER" id="PTHR21090:SF5">
    <property type="entry name" value="PENTAFUNCTIONAL AROM POLYPEPTIDE"/>
    <property type="match status" value="1"/>
</dbReference>
<dbReference type="EC" id="2.5.1.19" evidence="8"/>
<dbReference type="InterPro" id="IPR013792">
    <property type="entry name" value="RNA3'P_cycl/enolpyr_Trfase_a/b"/>
</dbReference>
<comment type="subcellular location">
    <subcellularLocation>
        <location evidence="8">Cytoplasm</location>
    </subcellularLocation>
</comment>
<feature type="binding site" evidence="8">
    <location>
        <position position="412"/>
    </location>
    <ligand>
        <name>phosphoenolpyruvate</name>
        <dbReference type="ChEBI" id="CHEBI:58702"/>
    </ligand>
</feature>
<feature type="binding site" evidence="8">
    <location>
        <position position="171"/>
    </location>
    <ligand>
        <name>3-phosphoshikimate</name>
        <dbReference type="ChEBI" id="CHEBI:145989"/>
    </ligand>
</feature>
<feature type="binding site" evidence="8">
    <location>
        <position position="93"/>
    </location>
    <ligand>
        <name>phosphoenolpyruvate</name>
        <dbReference type="ChEBI" id="CHEBI:58702"/>
    </ligand>
</feature>
<feature type="binding site" evidence="8">
    <location>
        <position position="315"/>
    </location>
    <ligand>
        <name>3-phosphoshikimate</name>
        <dbReference type="ChEBI" id="CHEBI:145989"/>
    </ligand>
</feature>
<keyword evidence="6 8" id="KW-0057">Aromatic amino acid biosynthesis</keyword>
<dbReference type="PROSITE" id="PS00885">
    <property type="entry name" value="EPSP_SYNTHASE_2"/>
    <property type="match status" value="1"/>
</dbReference>
<dbReference type="Gene3D" id="3.65.10.10">
    <property type="entry name" value="Enolpyruvate transferase domain"/>
    <property type="match status" value="2"/>
</dbReference>
<dbReference type="Proteomes" id="UP000030145">
    <property type="component" value="Unassembled WGS sequence"/>
</dbReference>
<comment type="caution">
    <text evidence="8">Lacks conserved residue(s) required for the propagation of feature annotation.</text>
</comment>
<feature type="binding site" evidence="8">
    <location>
        <position position="25"/>
    </location>
    <ligand>
        <name>3-phosphoshikimate</name>
        <dbReference type="ChEBI" id="CHEBI:145989"/>
    </ligand>
</feature>
<dbReference type="HAMAP" id="MF_00210">
    <property type="entry name" value="EPSP_synth"/>
    <property type="match status" value="1"/>
</dbReference>
<dbReference type="NCBIfam" id="TIGR01356">
    <property type="entry name" value="aroA"/>
    <property type="match status" value="1"/>
</dbReference>
<keyword evidence="11" id="KW-1185">Reference proteome</keyword>
<dbReference type="GO" id="GO:0005737">
    <property type="term" value="C:cytoplasm"/>
    <property type="evidence" value="ECO:0007669"/>
    <property type="project" value="UniProtKB-SubCell"/>
</dbReference>
<feature type="domain" description="Enolpyruvate transferase" evidence="9">
    <location>
        <begin position="11"/>
        <end position="418"/>
    </location>
</feature>
<keyword evidence="3 8" id="KW-0963">Cytoplasm</keyword>
<feature type="binding site" evidence="8">
    <location>
        <position position="25"/>
    </location>
    <ligand>
        <name>phosphoenolpyruvate</name>
        <dbReference type="ChEBI" id="CHEBI:58702"/>
    </ligand>
</feature>
<dbReference type="GO" id="GO:0008652">
    <property type="term" value="P:amino acid biosynthetic process"/>
    <property type="evidence" value="ECO:0007669"/>
    <property type="project" value="UniProtKB-KW"/>
</dbReference>
<dbReference type="PANTHER" id="PTHR21090">
    <property type="entry name" value="AROM/DEHYDROQUINATE SYNTHASE"/>
    <property type="match status" value="1"/>
</dbReference>
<dbReference type="SUPFAM" id="SSF55205">
    <property type="entry name" value="EPT/RTPC-like"/>
    <property type="match status" value="1"/>
</dbReference>
<dbReference type="FunFam" id="3.65.10.10:FF:000010">
    <property type="entry name" value="3-phosphoshikimate 1-carboxyvinyltransferase"/>
    <property type="match status" value="1"/>
</dbReference>
<feature type="binding site" evidence="8">
    <location>
        <position position="172"/>
    </location>
    <ligand>
        <name>3-phosphoshikimate</name>
        <dbReference type="ChEBI" id="CHEBI:145989"/>
    </ligand>
</feature>
<evidence type="ECO:0000256" key="6">
    <source>
        <dbReference type="ARBA" id="ARBA00023141"/>
    </source>
</evidence>
<dbReference type="GO" id="GO:0009423">
    <property type="term" value="P:chorismate biosynthetic process"/>
    <property type="evidence" value="ECO:0007669"/>
    <property type="project" value="UniProtKB-UniRule"/>
</dbReference>
<comment type="pathway">
    <text evidence="1 8">Metabolic intermediate biosynthesis; chorismate biosynthesis; chorismate from D-erythrose 4-phosphate and phosphoenolpyruvate: step 6/7.</text>
</comment>
<feature type="binding site" evidence="8">
    <location>
        <position position="172"/>
    </location>
    <ligand>
        <name>phosphoenolpyruvate</name>
        <dbReference type="ChEBI" id="CHEBI:58702"/>
    </ligand>
</feature>
<comment type="similarity">
    <text evidence="2 8">Belongs to the EPSP synthase family.</text>
</comment>
<evidence type="ECO:0000256" key="2">
    <source>
        <dbReference type="ARBA" id="ARBA00009948"/>
    </source>
</evidence>
<evidence type="ECO:0000256" key="4">
    <source>
        <dbReference type="ARBA" id="ARBA00022605"/>
    </source>
</evidence>
<evidence type="ECO:0000256" key="3">
    <source>
        <dbReference type="ARBA" id="ARBA00022490"/>
    </source>
</evidence>
<evidence type="ECO:0000256" key="7">
    <source>
        <dbReference type="ARBA" id="ARBA00044633"/>
    </source>
</evidence>
<dbReference type="InterPro" id="IPR001986">
    <property type="entry name" value="Enolpyruvate_Tfrase_dom"/>
</dbReference>
<proteinExistence type="inferred from homology"/>
<dbReference type="PIRSF" id="PIRSF000505">
    <property type="entry name" value="EPSPS"/>
    <property type="match status" value="1"/>
</dbReference>
<sequence>MSEQLWSAPHASQPIEAEVHIPGSKSITNRALILAALAQGPSTIHGALLSRDTELMMESLRQLGTQIRTDGTTVHVVPEPHLTGGVVHCGLAGTVMRFVPPLAALAEGTVEFDGDLQARKRPMATTLDSLRALGAEVETISDENPDGLPFLIHGSGHIDGGEVKIDASASSQFVSGLLLAGARFTNGVRVTNVGNALPSQPHVEMTLEMLRMAGVKVESSFNEWIVHPGPIQGRTWTVEPDLSNATPFMAAAAVTGGTVRIGNWPQATTQPGDQFRVLLDDMGVTCEYRAHDSSLEVRGTGALKGITWDMHDIGELTPTVVALAALADSRSHLYGIAHLRGHETNRLAALSANINALGGRVQETEDGLIIDPAPLHGGRWESYADHRMATAGAIIGLRVEGIEVEDIDTTAKTLPGFRLRWAEMLGLER</sequence>
<dbReference type="Pfam" id="PF00275">
    <property type="entry name" value="EPSP_synthase"/>
    <property type="match status" value="1"/>
</dbReference>
<comment type="function">
    <text evidence="8">Catalyzes the transfer of the enolpyruvyl moiety of phosphoenolpyruvate (PEP) to the 5-hydroxyl of shikimate-3-phosphate (S3P) to produce enolpyruvyl shikimate-3-phosphate and inorganic phosphate.</text>
</comment>
<dbReference type="InterPro" id="IPR023193">
    <property type="entry name" value="EPSP_synthase_CS"/>
</dbReference>
<feature type="binding site" evidence="8">
    <location>
        <position position="199"/>
    </location>
    <ligand>
        <name>3-phosphoshikimate</name>
        <dbReference type="ChEBI" id="CHEBI:145989"/>
    </ligand>
</feature>
<dbReference type="UniPathway" id="UPA00053">
    <property type="reaction ID" value="UER00089"/>
</dbReference>
<evidence type="ECO:0000256" key="1">
    <source>
        <dbReference type="ARBA" id="ARBA00004811"/>
    </source>
</evidence>
<evidence type="ECO:0000259" key="9">
    <source>
        <dbReference type="Pfam" id="PF00275"/>
    </source>
</evidence>
<dbReference type="GO" id="GO:0009073">
    <property type="term" value="P:aromatic amino acid family biosynthetic process"/>
    <property type="evidence" value="ECO:0007669"/>
    <property type="project" value="UniProtKB-KW"/>
</dbReference>
<accession>A0A0A2DNR6</accession>
<feature type="binding site" evidence="8">
    <location>
        <position position="26"/>
    </location>
    <ligand>
        <name>3-phosphoshikimate</name>
        <dbReference type="ChEBI" id="CHEBI:145989"/>
    </ligand>
</feature>
<comment type="caution">
    <text evidence="10">The sequence shown here is derived from an EMBL/GenBank/DDBJ whole genome shotgun (WGS) entry which is preliminary data.</text>
</comment>
<comment type="subunit">
    <text evidence="8">Monomer.</text>
</comment>
<reference evidence="10 11" key="1">
    <citation type="submission" date="2014-10" db="EMBL/GenBank/DDBJ databases">
        <title>Whole Genome sequence of Corynebacterium auriscanis strain CIP 106629.</title>
        <authorList>
            <person name="Hassan S.S."/>
            <person name="Jamal S.B."/>
            <person name="Tiwari S."/>
            <person name="Oliveira L.D.C."/>
            <person name="Souza F."/>
            <person name="Mariano D.C."/>
            <person name="Almeida S."/>
            <person name="Dorella F."/>
            <person name="Pereira F."/>
            <person name="Carvalho A."/>
            <person name="Leal C.A."/>
            <person name="Soares S.D.C."/>
            <person name="Figueiredo H.C."/>
            <person name="Silva A."/>
            <person name="Azevedo V.A."/>
        </authorList>
    </citation>
    <scope>NUCLEOTIDE SEQUENCE [LARGE SCALE GENOMIC DNA]</scope>
    <source>
        <strain evidence="10 11">CIP 106629</strain>
    </source>
</reference>
<feature type="binding site" evidence="8">
    <location>
        <position position="342"/>
    </location>
    <ligand>
        <name>3-phosphoshikimate</name>
        <dbReference type="ChEBI" id="CHEBI:145989"/>
    </ligand>
</feature>
<evidence type="ECO:0000256" key="5">
    <source>
        <dbReference type="ARBA" id="ARBA00022679"/>
    </source>
</evidence>
<feature type="binding site" evidence="8">
    <location>
        <position position="170"/>
    </location>
    <ligand>
        <name>3-phosphoshikimate</name>
        <dbReference type="ChEBI" id="CHEBI:145989"/>
    </ligand>
</feature>
<feature type="binding site" evidence="8">
    <location>
        <position position="387"/>
    </location>
    <ligand>
        <name>phosphoenolpyruvate</name>
        <dbReference type="ChEBI" id="CHEBI:58702"/>
    </ligand>
</feature>
<feature type="binding site" evidence="8">
    <location>
        <position position="30"/>
    </location>
    <ligand>
        <name>3-phosphoshikimate</name>
        <dbReference type="ChEBI" id="CHEBI:145989"/>
    </ligand>
</feature>
<dbReference type="PROSITE" id="PS00104">
    <property type="entry name" value="EPSP_SYNTHASE_1"/>
    <property type="match status" value="1"/>
</dbReference>
<dbReference type="AlphaFoldDB" id="A0A0A2DNR6"/>
<comment type="catalytic activity">
    <reaction evidence="7">
        <text>3-phosphoshikimate + phosphoenolpyruvate = 5-O-(1-carboxyvinyl)-3-phosphoshikimate + phosphate</text>
        <dbReference type="Rhea" id="RHEA:21256"/>
        <dbReference type="ChEBI" id="CHEBI:43474"/>
        <dbReference type="ChEBI" id="CHEBI:57701"/>
        <dbReference type="ChEBI" id="CHEBI:58702"/>
        <dbReference type="ChEBI" id="CHEBI:145989"/>
        <dbReference type="EC" id="2.5.1.19"/>
    </reaction>
    <physiologicalReaction direction="left-to-right" evidence="7">
        <dbReference type="Rhea" id="RHEA:21257"/>
    </physiologicalReaction>
</comment>
<dbReference type="GO" id="GO:0003866">
    <property type="term" value="F:3-phosphoshikimate 1-carboxyvinyltransferase activity"/>
    <property type="evidence" value="ECO:0007669"/>
    <property type="project" value="UniProtKB-UniRule"/>
</dbReference>
<feature type="active site" description="Proton acceptor" evidence="8">
    <location>
        <position position="315"/>
    </location>
</feature>
<dbReference type="CDD" id="cd01556">
    <property type="entry name" value="EPSP_synthase"/>
    <property type="match status" value="1"/>
</dbReference>
<name>A0A0A2DNR6_9CORY</name>
<evidence type="ECO:0000313" key="11">
    <source>
        <dbReference type="Proteomes" id="UP000030145"/>
    </source>
</evidence>
<feature type="binding site" evidence="8">
    <location>
        <position position="121"/>
    </location>
    <ligand>
        <name>phosphoenolpyruvate</name>
        <dbReference type="ChEBI" id="CHEBI:58702"/>
    </ligand>
</feature>
<gene>
    <name evidence="8" type="primary">aroA</name>
    <name evidence="10" type="ORF">MA47_07230</name>
</gene>
<dbReference type="GeneID" id="300553443"/>
<feature type="binding site" evidence="8">
    <location>
        <position position="346"/>
    </location>
    <ligand>
        <name>phosphoenolpyruvate</name>
        <dbReference type="ChEBI" id="CHEBI:58702"/>
    </ligand>
</feature>
<dbReference type="InterPro" id="IPR036968">
    <property type="entry name" value="Enolpyruvate_Tfrase_sf"/>
</dbReference>
<dbReference type="FunFam" id="3.65.10.10:FF:000011">
    <property type="entry name" value="3-phosphoshikimate 1-carboxyvinyltransferase"/>
    <property type="match status" value="1"/>
</dbReference>
<dbReference type="InterPro" id="IPR006264">
    <property type="entry name" value="EPSP_synthase"/>
</dbReference>